<comment type="subcellular location">
    <subcellularLocation>
        <location evidence="1">Membrane</location>
        <topology evidence="1">Multi-pass membrane protein</topology>
    </subcellularLocation>
</comment>
<keyword evidence="3 6" id="KW-1133">Transmembrane helix</keyword>
<feature type="transmembrane region" description="Helical" evidence="6">
    <location>
        <begin position="147"/>
        <end position="171"/>
    </location>
</feature>
<dbReference type="PANTHER" id="PTHR10361">
    <property type="entry name" value="SODIUM-BILE ACID COTRANSPORTER"/>
    <property type="match status" value="1"/>
</dbReference>
<evidence type="ECO:0000256" key="6">
    <source>
        <dbReference type="SAM" id="Phobius"/>
    </source>
</evidence>
<evidence type="ECO:0000256" key="2">
    <source>
        <dbReference type="ARBA" id="ARBA00022692"/>
    </source>
</evidence>
<dbReference type="AlphaFoldDB" id="A0A6N2RTU1"/>
<feature type="transmembrane region" description="Helical" evidence="6">
    <location>
        <begin position="183"/>
        <end position="204"/>
    </location>
</feature>
<sequence length="330" mass="34626">MSTNDTREEHAPSSVASKPELSQEDRSARIAVTVFPLIIIAAFALGLIFPTHAAKLASGVNIGLGIIMFGMGLTLTLPDFALVVKRPLPVIVGVIAQYVIMPGVAFLLTKALNLDPAIAAGVILVGCAPGGTASNVISYLAKGDVALSVTMTSISTLLAPLMTPLLTKWLAGQYMPVDAKSMALAIVQIVLIPVIAGIVVRMLAGRYVEKILPALPWISVLGISYVLAAVVGKSADKIMESALIVFVVVILHNLLGYFFGYFAGRISGGDYRAARTTAIEVGMQNSGLAAGLATKYFSPEAALPGAVFSVWHNLSGALLAMFFRRFGKQG</sequence>
<feature type="transmembrane region" description="Helical" evidence="6">
    <location>
        <begin position="210"/>
        <end position="231"/>
    </location>
</feature>
<evidence type="ECO:0000256" key="5">
    <source>
        <dbReference type="SAM" id="MobiDB-lite"/>
    </source>
</evidence>
<proteinExistence type="predicted"/>
<feature type="transmembrane region" description="Helical" evidence="6">
    <location>
        <begin position="88"/>
        <end position="108"/>
    </location>
</feature>
<organism evidence="7">
    <name type="scientific">Schaalia odontolytica</name>
    <dbReference type="NCBI Taxonomy" id="1660"/>
    <lineage>
        <taxon>Bacteria</taxon>
        <taxon>Bacillati</taxon>
        <taxon>Actinomycetota</taxon>
        <taxon>Actinomycetes</taxon>
        <taxon>Actinomycetales</taxon>
        <taxon>Actinomycetaceae</taxon>
        <taxon>Schaalia</taxon>
    </lineage>
</organism>
<keyword evidence="2 6" id="KW-0812">Transmembrane</keyword>
<protein>
    <submittedName>
        <fullName evidence="7">Sodium Bile acid symporter family protein</fullName>
    </submittedName>
</protein>
<dbReference type="Pfam" id="PF01758">
    <property type="entry name" value="SBF"/>
    <property type="match status" value="1"/>
</dbReference>
<name>A0A6N2RTU1_9ACTO</name>
<dbReference type="InterPro" id="IPR004710">
    <property type="entry name" value="Bilac:Na_transpt"/>
</dbReference>
<dbReference type="GO" id="GO:0016020">
    <property type="term" value="C:membrane"/>
    <property type="evidence" value="ECO:0007669"/>
    <property type="project" value="UniProtKB-SubCell"/>
</dbReference>
<dbReference type="PANTHER" id="PTHR10361:SF28">
    <property type="entry name" value="P3 PROTEIN-RELATED"/>
    <property type="match status" value="1"/>
</dbReference>
<feature type="compositionally biased region" description="Basic and acidic residues" evidence="5">
    <location>
        <begin position="1"/>
        <end position="11"/>
    </location>
</feature>
<evidence type="ECO:0000313" key="7">
    <source>
        <dbReference type="EMBL" id="VYS82920.1"/>
    </source>
</evidence>
<feature type="transmembrane region" description="Helical" evidence="6">
    <location>
        <begin position="56"/>
        <end position="76"/>
    </location>
</feature>
<dbReference type="Gene3D" id="1.20.1530.20">
    <property type="match status" value="1"/>
</dbReference>
<evidence type="ECO:0000256" key="1">
    <source>
        <dbReference type="ARBA" id="ARBA00004141"/>
    </source>
</evidence>
<gene>
    <name evidence="7" type="ORF">AOLFYP35_00466</name>
</gene>
<dbReference type="InterPro" id="IPR038770">
    <property type="entry name" value="Na+/solute_symporter_sf"/>
</dbReference>
<feature type="region of interest" description="Disordered" evidence="5">
    <location>
        <begin position="1"/>
        <end position="21"/>
    </location>
</feature>
<accession>A0A6N2RTU1</accession>
<feature type="transmembrane region" description="Helical" evidence="6">
    <location>
        <begin position="28"/>
        <end position="49"/>
    </location>
</feature>
<feature type="transmembrane region" description="Helical" evidence="6">
    <location>
        <begin position="120"/>
        <end position="141"/>
    </location>
</feature>
<dbReference type="EMBL" id="CACRSM010000002">
    <property type="protein sequence ID" value="VYS82920.1"/>
    <property type="molecule type" value="Genomic_DNA"/>
</dbReference>
<evidence type="ECO:0000256" key="3">
    <source>
        <dbReference type="ARBA" id="ARBA00022989"/>
    </source>
</evidence>
<feature type="transmembrane region" description="Helical" evidence="6">
    <location>
        <begin position="243"/>
        <end position="263"/>
    </location>
</feature>
<reference evidence="7" key="1">
    <citation type="submission" date="2019-11" db="EMBL/GenBank/DDBJ databases">
        <authorList>
            <person name="Feng L."/>
        </authorList>
    </citation>
    <scope>NUCLEOTIDE SEQUENCE</scope>
    <source>
        <strain evidence="7">AodontolyticusLFYP35</strain>
    </source>
</reference>
<evidence type="ECO:0000256" key="4">
    <source>
        <dbReference type="ARBA" id="ARBA00023136"/>
    </source>
</evidence>
<keyword evidence="4 6" id="KW-0472">Membrane</keyword>
<dbReference type="InterPro" id="IPR002657">
    <property type="entry name" value="BilAc:Na_symport/Acr3"/>
</dbReference>